<dbReference type="Proteomes" id="UP000674179">
    <property type="component" value="Chromosome 18"/>
</dbReference>
<feature type="compositionally biased region" description="Low complexity" evidence="1">
    <location>
        <begin position="1348"/>
        <end position="1362"/>
    </location>
</feature>
<dbReference type="RefSeq" id="XP_067693861.1">
    <property type="nucleotide sequence ID" value="XM_067838682.1"/>
</dbReference>
<name>A0A836HCM1_LEIEN</name>
<feature type="compositionally biased region" description="Basic and acidic residues" evidence="1">
    <location>
        <begin position="1368"/>
        <end position="1379"/>
    </location>
</feature>
<feature type="region of interest" description="Disordered" evidence="1">
    <location>
        <begin position="718"/>
        <end position="763"/>
    </location>
</feature>
<feature type="compositionally biased region" description="Polar residues" evidence="1">
    <location>
        <begin position="1308"/>
        <end position="1329"/>
    </location>
</feature>
<dbReference type="OrthoDB" id="266322at2759"/>
<feature type="compositionally biased region" description="Low complexity" evidence="1">
    <location>
        <begin position="661"/>
        <end position="670"/>
    </location>
</feature>
<organism evidence="2 3">
    <name type="scientific">Leishmania enriettii</name>
    <dbReference type="NCBI Taxonomy" id="5663"/>
    <lineage>
        <taxon>Eukaryota</taxon>
        <taxon>Discoba</taxon>
        <taxon>Euglenozoa</taxon>
        <taxon>Kinetoplastea</taxon>
        <taxon>Metakinetoplastina</taxon>
        <taxon>Trypanosomatida</taxon>
        <taxon>Trypanosomatidae</taxon>
        <taxon>Leishmaniinae</taxon>
        <taxon>Leishmania</taxon>
    </lineage>
</organism>
<feature type="compositionally biased region" description="Pro residues" evidence="1">
    <location>
        <begin position="735"/>
        <end position="750"/>
    </location>
</feature>
<dbReference type="EMBL" id="JAFHKP010000018">
    <property type="protein sequence ID" value="KAG5481680.1"/>
    <property type="molecule type" value="Genomic_DNA"/>
</dbReference>
<accession>A0A836HCM1</accession>
<sequence length="1663" mass="175184">MRASLTLNRVGGGRIYIGGFARGGPFGAPRAMRPVATRAPGAVMPPSSVRCDNGTTCEKSPLQLGAIFDYDSDVTACAPDGAFCSWSTQSALQAAYPPVPLVTAFYSHRRSLMSPRLFYGGNLLPAPPRLCTNCSGVPQGGAAAGLAKSTCVEASDAGGGASDAALLLLLCDVATLPWAAGSRLTLALQNAAVYSGDELGRRGALEASGSKGDGGEVTRLSIAAPAEACVGDGAVEQPRFTPISTAHSSLAHPDAKRVSQDHADSFSSAVVAADGHGDKEAWKPFSEYSMAQACAETSVLALRSFALAALGQRVPLVVLAAEKACGAGVTFSSLTDECATPQTSTVYARKRPDSPAWLPPRTTVHGVPMEVYAERTPLVLTRGTAALQQALGQALDRIAVVPAGRKRHNAAPLSASFHFPPSPLAARGLQWSLSPLAHLIWNGQCWVEEADVQLAKMEERLLGALAGGRDGHATSSIAGAVRLAHSRNTITCRTHCTPGATRGDGDAGRLAGLRLGWNAQSSSYPRLWLPSVWPQGGSRGGVLTPLFRHDSGADSETEAVLGRPGWAAASPTSRRRLASNPYEAWKRASEDAEVVEAALEKPATAPMALEGDSQTPGALRCSQWVLRLRKTWLVTSPNVRSSVLACAAAEAQANLGDADAKPAASMPAADRGVRGHLRAPSRSSYAPVPLRYPNYDLLTGLPLDLRDYNAAARKALGTFRGSHTSSRSSPKLRPPKPPRWPSETTQPPPAHDGGVHQTQAAGPAHESGPFFFAVLSQQVGWIRLCPISSSHTLHVGASSSSTPVASPATGPVSWRLPDALRRCYTLPSTIADVPQCCLCSGTAADGHSAAPSAAAASSTATELGLPVSPQPPVASVSVPRQEWCTGFFLHDAPHWWRHRVSECVHDRWAAESISKGTLETSVRPRHELAAERVATWEEITQMLLFLQEECGVPPPPVSPSSAAAAVACPRQGGPEPTSDSRPPLQLTPKMSTLPPQLCVLQLAPVAPKLRRAHRLIRCGGDGELENSSMSTSTTQALPLELQWSLVPDTATVTVNTFFSLQNVVDHAGAAGSAPAALPPAPSAERAVLFYLEVKTALEILRRVTHAAGAWEDAVKDAEGPSPPPSSSLPAWWEHLSAFYDANTFLATETAPSAAISTTGVDHEVGGGRGDGDLETTHSGADAHETFISALCHPTVTEVVRACLRLMLQCSKPSKHRYAGDSLITLGRGDTENKTASPEALAVWSRRDYDALLRTAGPATSTSSTPYLRSEDTEGDGDNFEEHGKAEWRGSEGFVPYQGDDGAARAENGSDSSRAVSTRTQGRHSASMSSGAVAPPTQDQATNIERRSPSSAQVAQRSSSASSCLPHGVEVREYDEDGMRPETPVSPGGRTACTNGSQPLSTEPEDRSDAHRAPIGGRYQLSEAFQSRKAPGDFEAVAAAYVALNPFATNTTAGGESQQAATRCTAYGDAIRATPKEATRNSGDAAARVIPPAPRQLNSAGAPVQDERSLYSGLLEDCANSASAPHSSDVISALMAEEHDQFEREWEPWLRYLPLPATPQDGTLPHTAMLTTPRTRVRSVFNFLKSSAASEYCTDRPCKTEKTSAEDNAAQSVVDMAAPPAAAALTDGAVIVQDLGLCVLHVRLTELYVNAANLIYCEAHGTQT</sequence>
<feature type="region of interest" description="Disordered" evidence="1">
    <location>
        <begin position="1254"/>
        <end position="1412"/>
    </location>
</feature>
<reference evidence="2 3" key="1">
    <citation type="submission" date="2021-02" db="EMBL/GenBank/DDBJ databases">
        <title>Leishmania (Mundinia) enrietti genome sequencing and assembly.</title>
        <authorList>
            <person name="Almutairi H."/>
            <person name="Gatherer D."/>
        </authorList>
    </citation>
    <scope>NUCLEOTIDE SEQUENCE [LARGE SCALE GENOMIC DNA]</scope>
    <source>
        <strain evidence="2">CUR178</strain>
    </source>
</reference>
<feature type="region of interest" description="Disordered" evidence="1">
    <location>
        <begin position="660"/>
        <end position="683"/>
    </location>
</feature>
<comment type="caution">
    <text evidence="2">The sequence shown here is derived from an EMBL/GenBank/DDBJ whole genome shotgun (WGS) entry which is preliminary data.</text>
</comment>
<proteinExistence type="predicted"/>
<evidence type="ECO:0000313" key="3">
    <source>
        <dbReference type="Proteomes" id="UP000674179"/>
    </source>
</evidence>
<protein>
    <submittedName>
        <fullName evidence="2">Uncharacterized protein</fullName>
    </submittedName>
</protein>
<keyword evidence="3" id="KW-1185">Reference proteome</keyword>
<evidence type="ECO:0000313" key="2">
    <source>
        <dbReference type="EMBL" id="KAG5481680.1"/>
    </source>
</evidence>
<feature type="compositionally biased region" description="Basic and acidic residues" evidence="1">
    <location>
        <begin position="1279"/>
        <end position="1289"/>
    </location>
</feature>
<dbReference type="KEGG" id="lenr:94174192"/>
<dbReference type="GeneID" id="94174192"/>
<gene>
    <name evidence="2" type="ORF">CUR178_07033</name>
</gene>
<evidence type="ECO:0000256" key="1">
    <source>
        <dbReference type="SAM" id="MobiDB-lite"/>
    </source>
</evidence>
<feature type="compositionally biased region" description="Polar residues" evidence="1">
    <location>
        <begin position="1391"/>
        <end position="1400"/>
    </location>
</feature>